<accession>A0A9P6E9D6</accession>
<evidence type="ECO:0000313" key="2">
    <source>
        <dbReference type="EMBL" id="KAF9525161.1"/>
    </source>
</evidence>
<dbReference type="OrthoDB" id="2322499at2759"/>
<feature type="compositionally biased region" description="Basic residues" evidence="1">
    <location>
        <begin position="1"/>
        <end position="12"/>
    </location>
</feature>
<protein>
    <recommendedName>
        <fullName evidence="4">F-box domain-containing protein</fullName>
    </recommendedName>
</protein>
<feature type="region of interest" description="Disordered" evidence="1">
    <location>
        <begin position="1"/>
        <end position="65"/>
    </location>
</feature>
<name>A0A9P6E9D6_9AGAR</name>
<keyword evidence="3" id="KW-1185">Reference proteome</keyword>
<dbReference type="Proteomes" id="UP000807306">
    <property type="component" value="Unassembled WGS sequence"/>
</dbReference>
<proteinExistence type="predicted"/>
<comment type="caution">
    <text evidence="2">The sequence shown here is derived from an EMBL/GenBank/DDBJ whole genome shotgun (WGS) entry which is preliminary data.</text>
</comment>
<dbReference type="AlphaFoldDB" id="A0A9P6E9D6"/>
<gene>
    <name evidence="2" type="ORF">CPB83DRAFT_909427</name>
</gene>
<dbReference type="EMBL" id="MU157888">
    <property type="protein sequence ID" value="KAF9525161.1"/>
    <property type="molecule type" value="Genomic_DNA"/>
</dbReference>
<evidence type="ECO:0000313" key="3">
    <source>
        <dbReference type="Proteomes" id="UP000807306"/>
    </source>
</evidence>
<evidence type="ECO:0000256" key="1">
    <source>
        <dbReference type="SAM" id="MobiDB-lite"/>
    </source>
</evidence>
<evidence type="ECO:0008006" key="4">
    <source>
        <dbReference type="Google" id="ProtNLM"/>
    </source>
</evidence>
<reference evidence="2" key="1">
    <citation type="submission" date="2020-11" db="EMBL/GenBank/DDBJ databases">
        <authorList>
            <consortium name="DOE Joint Genome Institute"/>
            <person name="Ahrendt S."/>
            <person name="Riley R."/>
            <person name="Andreopoulos W."/>
            <person name="Labutti K."/>
            <person name="Pangilinan J."/>
            <person name="Ruiz-Duenas F.J."/>
            <person name="Barrasa J.M."/>
            <person name="Sanchez-Garcia M."/>
            <person name="Camarero S."/>
            <person name="Miyauchi S."/>
            <person name="Serrano A."/>
            <person name="Linde D."/>
            <person name="Babiker R."/>
            <person name="Drula E."/>
            <person name="Ayuso-Fernandez I."/>
            <person name="Pacheco R."/>
            <person name="Padilla G."/>
            <person name="Ferreira P."/>
            <person name="Barriuso J."/>
            <person name="Kellner H."/>
            <person name="Castanera R."/>
            <person name="Alfaro M."/>
            <person name="Ramirez L."/>
            <person name="Pisabarro A.G."/>
            <person name="Kuo A."/>
            <person name="Tritt A."/>
            <person name="Lipzen A."/>
            <person name="He G."/>
            <person name="Yan M."/>
            <person name="Ng V."/>
            <person name="Cullen D."/>
            <person name="Martin F."/>
            <person name="Rosso M.-N."/>
            <person name="Henrissat B."/>
            <person name="Hibbett D."/>
            <person name="Martinez A.T."/>
            <person name="Grigoriev I.V."/>
        </authorList>
    </citation>
    <scope>NUCLEOTIDE SEQUENCE</scope>
    <source>
        <strain evidence="2">CBS 506.95</strain>
    </source>
</reference>
<sequence length="689" mass="78937">MERQARFSRLKAKAASSNQGQDDPDFKEDSTDESMDVDNEPLMTTTQPSKGRGKKRKVGASWAVQPASKKVRGKRRILKDLVEMPLDDCLIQLDPSNLLHLSRTTKAIRNILMSKASVSVWKSSFENVEPPLPQCPEDMSEPAYADLVFGKGCYYCGRQTSSVRIAWQCRIRTCNKCTESHFAEKRSYFHRNYSSELAHQLPSLTLSVTPGRYERLIVYCWVDRDDQWKRQYENLKDAEKQSQWKTEKMKAATAVRQHSALCDAWSKEKEEIFRQNQQIVVENRRATVVDHLRKMGWSEELDKIPNEDPKPQDQNSVTKACQKPLTERGLKSLEPALTAFMDKRRKARIEQEREAFLNKRLVPLQDAYATHLLTLPAAFGHPNIADIFSLPLIRDIVNDDATPEFSVSHFERLRAAFPRVQTLWKAFAREQLLNLVFETVESSSDENRPQVSLDPENFLDKPSAFFSCLSCNLSVHARDLLRHQCLRESYSWGALDVDERFLRQTLGAIRWNVQGPRGIKFDGVLSNRVDNILQNLGYNPSVLSADDLDKADPKIECILCNSEGSGRYTMRWLALATHLSEDRLNRHVPKHLRIIEASEASVVRGRIDEHIAISFTDKQAMCTVCQEKNIYTSLLNHTREVHGTVRPKIGEDIISTNETILPASFNKYKHCHRLWPPLSQEDVDGLITD</sequence>
<feature type="compositionally biased region" description="Acidic residues" evidence="1">
    <location>
        <begin position="22"/>
        <end position="39"/>
    </location>
</feature>
<organism evidence="2 3">
    <name type="scientific">Crepidotus variabilis</name>
    <dbReference type="NCBI Taxonomy" id="179855"/>
    <lineage>
        <taxon>Eukaryota</taxon>
        <taxon>Fungi</taxon>
        <taxon>Dikarya</taxon>
        <taxon>Basidiomycota</taxon>
        <taxon>Agaricomycotina</taxon>
        <taxon>Agaricomycetes</taxon>
        <taxon>Agaricomycetidae</taxon>
        <taxon>Agaricales</taxon>
        <taxon>Agaricineae</taxon>
        <taxon>Crepidotaceae</taxon>
        <taxon>Crepidotus</taxon>
    </lineage>
</organism>